<evidence type="ECO:0000313" key="2">
    <source>
        <dbReference type="Proteomes" id="UP000054928"/>
    </source>
</evidence>
<dbReference type="EMBL" id="CCYD01001538">
    <property type="protein sequence ID" value="CEG45044.1"/>
    <property type="molecule type" value="Genomic_DNA"/>
</dbReference>
<keyword evidence="2" id="KW-1185">Reference proteome</keyword>
<name>A0A0P1ASL4_PLAHL</name>
<dbReference type="InterPro" id="IPR000048">
    <property type="entry name" value="IQ_motif_EF-hand-BS"/>
</dbReference>
<dbReference type="Gene3D" id="4.10.270.10">
    <property type="entry name" value="Myosin, subunit A"/>
    <property type="match status" value="1"/>
</dbReference>
<dbReference type="RefSeq" id="XP_024581413.1">
    <property type="nucleotide sequence ID" value="XM_024715745.1"/>
</dbReference>
<dbReference type="PROSITE" id="PS50096">
    <property type="entry name" value="IQ"/>
    <property type="match status" value="2"/>
</dbReference>
<organism evidence="1 2">
    <name type="scientific">Plasmopara halstedii</name>
    <name type="common">Downy mildew of sunflower</name>
    <dbReference type="NCBI Taxonomy" id="4781"/>
    <lineage>
        <taxon>Eukaryota</taxon>
        <taxon>Sar</taxon>
        <taxon>Stramenopiles</taxon>
        <taxon>Oomycota</taxon>
        <taxon>Peronosporomycetes</taxon>
        <taxon>Peronosporales</taxon>
        <taxon>Peronosporaceae</taxon>
        <taxon>Plasmopara</taxon>
    </lineage>
</organism>
<dbReference type="GeneID" id="36396426"/>
<protein>
    <submittedName>
        <fullName evidence="1">Myosin-like IQ motif-containing domain</fullName>
    </submittedName>
</protein>
<reference evidence="2" key="1">
    <citation type="submission" date="2014-09" db="EMBL/GenBank/DDBJ databases">
        <authorList>
            <person name="Sharma Rahul"/>
            <person name="Thines Marco"/>
        </authorList>
    </citation>
    <scope>NUCLEOTIDE SEQUENCE [LARGE SCALE GENOMIC DNA]</scope>
</reference>
<dbReference type="Pfam" id="PF00612">
    <property type="entry name" value="IQ"/>
    <property type="match status" value="2"/>
</dbReference>
<dbReference type="OrthoDB" id="76625at2759"/>
<dbReference type="Proteomes" id="UP000054928">
    <property type="component" value="Unassembled WGS sequence"/>
</dbReference>
<sequence>MLALKTYGLATASRSGSESRNTTDRVNPPRLCVGGGLPAAREIRSLSKLEILTRTPGHPLYRTTSTCDYGRYLDFEDVALSCPKYSRPAGFTKDFIAGNYTDSSLLSLDNRKRRAEQWQEKIAVRCLQMQVKHAELQRTVEERKEIRRVDREKRRLEMKMFRKAVVQLQARMRGYLTRYSLAIKKQQRNHEAALIIQRATRSHARVRVAKEVVEARRLRKRMGYVTKIEQCYLNYLSRRRATEYLLKLQEVKCQQRVLKLEAEARKQRRRWDAATQIQRLAREYLARKDICRQASSASSMKAEKAIKDALLSVNIRSRSRRASRVVAQMQQVRRKQTKATDRFACLLSK</sequence>
<dbReference type="OMA" id="PLAKHMD"/>
<proteinExistence type="predicted"/>
<evidence type="ECO:0000313" key="1">
    <source>
        <dbReference type="EMBL" id="CEG45044.1"/>
    </source>
</evidence>
<accession>A0A0P1ASL4</accession>
<dbReference type="AlphaFoldDB" id="A0A0P1ASL4"/>